<proteinExistence type="predicted"/>
<comment type="caution">
    <text evidence="1">The sequence shown here is derived from an EMBL/GenBank/DDBJ whole genome shotgun (WGS) entry which is preliminary data.</text>
</comment>
<sequence>MFITTSCVAQKATIQEFDQNKRDALRVFLNNQKSYTFVDENVIKVTGIKKFVGRYRKARSLYRTADKICGTSKDTYELKFYCPIKDSFSIYENLLNEDDLFYILNNFDKFHLTLPSKLPLDTLWGENVQSLKKHSEQFYNALDYNRYDGNPNIDEYPSLRIYGCLLNENKTVAIIPYNHVHMGVNHGRVNFFLLKKMDGIWWKPIGPLKI</sequence>
<organism evidence="1 2">
    <name type="scientific">Dokdonia sinensis</name>
    <dbReference type="NCBI Taxonomy" id="2479847"/>
    <lineage>
        <taxon>Bacteria</taxon>
        <taxon>Pseudomonadati</taxon>
        <taxon>Bacteroidota</taxon>
        <taxon>Flavobacteriia</taxon>
        <taxon>Flavobacteriales</taxon>
        <taxon>Flavobacteriaceae</taxon>
        <taxon>Dokdonia</taxon>
    </lineage>
</organism>
<reference evidence="1 2" key="1">
    <citation type="submission" date="2018-10" db="EMBL/GenBank/DDBJ databases">
        <title>Dokdonia luteus sp. nov., isolated from sea water.</title>
        <authorList>
            <person name="Zhou L.Y."/>
            <person name="Du Z.J."/>
        </authorList>
    </citation>
    <scope>NUCLEOTIDE SEQUENCE [LARGE SCALE GENOMIC DNA]</scope>
    <source>
        <strain evidence="1 2">SH27</strain>
    </source>
</reference>
<dbReference type="AlphaFoldDB" id="A0A3M0FVJ6"/>
<evidence type="ECO:0000313" key="1">
    <source>
        <dbReference type="EMBL" id="RMB56525.1"/>
    </source>
</evidence>
<protein>
    <submittedName>
        <fullName evidence="1">Uncharacterized protein</fullName>
    </submittedName>
</protein>
<dbReference type="EMBL" id="REFV01000016">
    <property type="protein sequence ID" value="RMB56525.1"/>
    <property type="molecule type" value="Genomic_DNA"/>
</dbReference>
<keyword evidence="2" id="KW-1185">Reference proteome</keyword>
<name>A0A3M0FVJ6_9FLAO</name>
<accession>A0A3M0FVJ6</accession>
<evidence type="ECO:0000313" key="2">
    <source>
        <dbReference type="Proteomes" id="UP000281985"/>
    </source>
</evidence>
<dbReference type="Proteomes" id="UP000281985">
    <property type="component" value="Unassembled WGS sequence"/>
</dbReference>
<gene>
    <name evidence="1" type="ORF">EAX61_14040</name>
</gene>